<protein>
    <submittedName>
        <fullName evidence="2">YopX protein</fullName>
    </submittedName>
</protein>
<name>A0A8S5N6Q9_9CAUD</name>
<dbReference type="InterPro" id="IPR010024">
    <property type="entry name" value="CHP16711"/>
</dbReference>
<dbReference type="Pfam" id="PF09643">
    <property type="entry name" value="YopX"/>
    <property type="match status" value="1"/>
</dbReference>
<evidence type="ECO:0000259" key="1">
    <source>
        <dbReference type="Pfam" id="PF09643"/>
    </source>
</evidence>
<dbReference type="NCBIfam" id="TIGR01671">
    <property type="entry name" value="phage_TIGR01671"/>
    <property type="match status" value="1"/>
</dbReference>
<dbReference type="InterPro" id="IPR023385">
    <property type="entry name" value="YopX-like_C"/>
</dbReference>
<dbReference type="InterPro" id="IPR019096">
    <property type="entry name" value="YopX_protein"/>
</dbReference>
<proteinExistence type="predicted"/>
<sequence length="147" mass="17222">MIPRYRAWDKEFKEMVQVNALVLDEQVIKATYKNGNVVKEDMKNYDLMLYIGIKDKAGNEIFEGDILITNAHASIVSFGEYTYFEDADTEVTEVGFYLSYLNISPATYSPFEKFLWEKCQVIGNIHENELDLIMYEAWKFNEEREDA</sequence>
<dbReference type="EMBL" id="BK015079">
    <property type="protein sequence ID" value="DAD90164.1"/>
    <property type="molecule type" value="Genomic_DNA"/>
</dbReference>
<feature type="domain" description="YopX protein" evidence="1">
    <location>
        <begin position="5"/>
        <end position="128"/>
    </location>
</feature>
<evidence type="ECO:0000313" key="2">
    <source>
        <dbReference type="EMBL" id="DAD90164.1"/>
    </source>
</evidence>
<accession>A0A8S5N6Q9</accession>
<dbReference type="SUPFAM" id="SSF159006">
    <property type="entry name" value="YopX-like"/>
    <property type="match status" value="1"/>
</dbReference>
<dbReference type="Gene3D" id="2.30.30.290">
    <property type="entry name" value="YopX-like domains"/>
    <property type="match status" value="1"/>
</dbReference>
<organism evidence="2">
    <name type="scientific">Siphoviridae sp. ctsgc4</name>
    <dbReference type="NCBI Taxonomy" id="2826486"/>
    <lineage>
        <taxon>Viruses</taxon>
        <taxon>Duplodnaviria</taxon>
        <taxon>Heunggongvirae</taxon>
        <taxon>Uroviricota</taxon>
        <taxon>Caudoviricetes</taxon>
    </lineage>
</organism>
<reference evidence="2" key="1">
    <citation type="journal article" date="2021" name="Proc. Natl. Acad. Sci. U.S.A.">
        <title>A Catalog of Tens of Thousands of Viruses from Human Metagenomes Reveals Hidden Associations with Chronic Diseases.</title>
        <authorList>
            <person name="Tisza M.J."/>
            <person name="Buck C.B."/>
        </authorList>
    </citation>
    <scope>NUCLEOTIDE SEQUENCE</scope>
    <source>
        <strain evidence="2">Ctsgc4</strain>
    </source>
</reference>